<comment type="caution">
    <text evidence="2">The sequence shown here is derived from an EMBL/GenBank/DDBJ whole genome shotgun (WGS) entry which is preliminary data.</text>
</comment>
<dbReference type="eggNOG" id="COG0265">
    <property type="taxonomic scope" value="Bacteria"/>
</dbReference>
<evidence type="ECO:0000313" key="2">
    <source>
        <dbReference type="EMBL" id="EGC03261.1"/>
    </source>
</evidence>
<sequence>MSCFTDRLIQSDDSFFVRCVGVSDSYIKDILELDTLYGGWDYVRVNGLMPPQDKDTLERLRIEALDFESSFEGARVLALYRSSVPSVNPSIENNLVISLLYWRALLESDKGVFVYSGKTGYKEYLFCYMAYLLGWQVFMLMPVGEGKLSEVLTVRSEQLVIGEEKAVDIPTFVPPLNSPPRRPPQRRTVPEEDHTGERSPITGNVRLKVPPRAGRHGSPVTNGNRVNIPPRPDRNAPPPNGAVPPRPDRGQPPMGGNRVNIPPRPDRNAPPPNGAAVPPRPERGQPPMGGNRVNIPPRPDRNAPPPNGAVPPRPARSGFPPRTPIPAHSGVGWRELPPRPQSRPPQNAPAPAGRVMSWSEIAGLSGSVVRLEALGYAGATSVIGSGVVINRHGYILTGFSMVRDSMQIKAQVERDEHTYYARVIKYHTEHDLAVLKIECMVTPLTIYTGVQEPTEGQPIYIIGSGGGRLNNIYEGKITGFKNYYGFNNIVFSSQQDHGSTGGALLNSCGELIGLCFGTAYGAYAADQAVSCRMLEPFVHGFLE</sequence>
<dbReference type="EMBL" id="ADKM02000074">
    <property type="protein sequence ID" value="EGC03261.1"/>
    <property type="molecule type" value="Genomic_DNA"/>
</dbReference>
<dbReference type="STRING" id="246199.CUS_4304"/>
<dbReference type="AlphaFoldDB" id="E9SBT3"/>
<reference evidence="2 3" key="1">
    <citation type="submission" date="2011-02" db="EMBL/GenBank/DDBJ databases">
        <authorList>
            <person name="Nelson K.E."/>
            <person name="Sutton G."/>
            <person name="Torralba M."/>
            <person name="Durkin S."/>
            <person name="Harkins D."/>
            <person name="Montgomery R."/>
            <person name="Ziemer C."/>
            <person name="Klaassens E."/>
            <person name="Ocuiv P."/>
            <person name="Morrison M."/>
        </authorList>
    </citation>
    <scope>NUCLEOTIDE SEQUENCE [LARGE SCALE GENOMIC DNA]</scope>
    <source>
        <strain evidence="2 3">8</strain>
    </source>
</reference>
<feature type="compositionally biased region" description="Pro residues" evidence="1">
    <location>
        <begin position="302"/>
        <end position="314"/>
    </location>
</feature>
<dbReference type="Pfam" id="PF13365">
    <property type="entry name" value="Trypsin_2"/>
    <property type="match status" value="1"/>
</dbReference>
<feature type="compositionally biased region" description="Pro residues" evidence="1">
    <location>
        <begin position="338"/>
        <end position="348"/>
    </location>
</feature>
<dbReference type="Gene3D" id="2.40.10.10">
    <property type="entry name" value="Trypsin-like serine proteases"/>
    <property type="match status" value="2"/>
</dbReference>
<feature type="compositionally biased region" description="Pro residues" evidence="1">
    <location>
        <begin position="172"/>
        <end position="182"/>
    </location>
</feature>
<feature type="compositionally biased region" description="Basic and acidic residues" evidence="1">
    <location>
        <begin position="188"/>
        <end position="197"/>
    </location>
</feature>
<feature type="compositionally biased region" description="Pro residues" evidence="1">
    <location>
        <begin position="235"/>
        <end position="245"/>
    </location>
</feature>
<dbReference type="Proteomes" id="UP000004259">
    <property type="component" value="Unassembled WGS sequence"/>
</dbReference>
<organism evidence="2 3">
    <name type="scientific">Ruminococcus albus 8</name>
    <dbReference type="NCBI Taxonomy" id="246199"/>
    <lineage>
        <taxon>Bacteria</taxon>
        <taxon>Bacillati</taxon>
        <taxon>Bacillota</taxon>
        <taxon>Clostridia</taxon>
        <taxon>Eubacteriales</taxon>
        <taxon>Oscillospiraceae</taxon>
        <taxon>Ruminococcus</taxon>
    </lineage>
</organism>
<name>E9SBT3_RUMAL</name>
<dbReference type="InterPro" id="IPR043504">
    <property type="entry name" value="Peptidase_S1_PA_chymotrypsin"/>
</dbReference>
<dbReference type="RefSeq" id="WP_002849156.1">
    <property type="nucleotide sequence ID" value="NZ_ADKM02000074.1"/>
</dbReference>
<dbReference type="InterPro" id="IPR009003">
    <property type="entry name" value="Peptidase_S1_PA"/>
</dbReference>
<keyword evidence="3" id="KW-1185">Reference proteome</keyword>
<evidence type="ECO:0000313" key="3">
    <source>
        <dbReference type="Proteomes" id="UP000004259"/>
    </source>
</evidence>
<feature type="region of interest" description="Disordered" evidence="1">
    <location>
        <begin position="171"/>
        <end position="352"/>
    </location>
</feature>
<protein>
    <submittedName>
        <fullName evidence="2">Conserved domain protein</fullName>
    </submittedName>
</protein>
<dbReference type="PANTHER" id="PTHR43019">
    <property type="entry name" value="SERINE ENDOPROTEASE DEGS"/>
    <property type="match status" value="1"/>
</dbReference>
<dbReference type="SUPFAM" id="SSF50494">
    <property type="entry name" value="Trypsin-like serine proteases"/>
    <property type="match status" value="1"/>
</dbReference>
<accession>E9SBT3</accession>
<evidence type="ECO:0000256" key="1">
    <source>
        <dbReference type="SAM" id="MobiDB-lite"/>
    </source>
</evidence>
<dbReference type="PANTHER" id="PTHR43019:SF23">
    <property type="entry name" value="PROTEASE DO-LIKE 5, CHLOROPLASTIC"/>
    <property type="match status" value="1"/>
</dbReference>
<dbReference type="OrthoDB" id="189537at2"/>
<proteinExistence type="predicted"/>
<gene>
    <name evidence="2" type="ORF">CUS_4304</name>
</gene>